<feature type="region of interest" description="Disordered" evidence="1">
    <location>
        <begin position="1"/>
        <end position="42"/>
    </location>
</feature>
<dbReference type="RefSeq" id="WP_328336784.1">
    <property type="nucleotide sequence ID" value="NZ_CP107906.1"/>
</dbReference>
<evidence type="ECO:0000313" key="2">
    <source>
        <dbReference type="EMBL" id="WUG92362.1"/>
    </source>
</evidence>
<reference evidence="2 3" key="1">
    <citation type="submission" date="2022-10" db="EMBL/GenBank/DDBJ databases">
        <title>The complete genomes of actinobacterial strains from the NBC collection.</title>
        <authorList>
            <person name="Joergensen T.S."/>
            <person name="Alvarez Arevalo M."/>
            <person name="Sterndorff E.B."/>
            <person name="Faurdal D."/>
            <person name="Vuksanovic O."/>
            <person name="Mourched A.-S."/>
            <person name="Charusanti P."/>
            <person name="Shaw S."/>
            <person name="Blin K."/>
            <person name="Weber T."/>
        </authorList>
    </citation>
    <scope>NUCLEOTIDE SEQUENCE [LARGE SCALE GENOMIC DNA]</scope>
    <source>
        <strain evidence="2 3">NBC_00456</strain>
    </source>
</reference>
<protein>
    <submittedName>
        <fullName evidence="2">Uncharacterized protein</fullName>
    </submittedName>
</protein>
<dbReference type="EMBL" id="CP107906">
    <property type="protein sequence ID" value="WUG92362.1"/>
    <property type="molecule type" value="Genomic_DNA"/>
</dbReference>
<name>A0ABZ1NL82_STRVL</name>
<sequence length="78" mass="8975">MRRPSRREMRELAEDREKCAARSERNAQSGREAAADPTLSDTVRRQAATAAMFAERHAQEYREEAEALRDGRIPGEDW</sequence>
<keyword evidence="3" id="KW-1185">Reference proteome</keyword>
<accession>A0ABZ1NL82</accession>
<dbReference type="Proteomes" id="UP001341259">
    <property type="component" value="Chromosome"/>
</dbReference>
<gene>
    <name evidence="2" type="ORF">OHB29_04600</name>
</gene>
<evidence type="ECO:0000256" key="1">
    <source>
        <dbReference type="SAM" id="MobiDB-lite"/>
    </source>
</evidence>
<organism evidence="2 3">
    <name type="scientific">Streptomyces violaceus</name>
    <name type="common">Streptomyces venezuelae</name>
    <dbReference type="NCBI Taxonomy" id="1936"/>
    <lineage>
        <taxon>Bacteria</taxon>
        <taxon>Bacillati</taxon>
        <taxon>Actinomycetota</taxon>
        <taxon>Actinomycetes</taxon>
        <taxon>Kitasatosporales</taxon>
        <taxon>Streptomycetaceae</taxon>
        <taxon>Streptomyces</taxon>
    </lineage>
</organism>
<evidence type="ECO:0000313" key="3">
    <source>
        <dbReference type="Proteomes" id="UP001341259"/>
    </source>
</evidence>
<proteinExistence type="predicted"/>
<feature type="compositionally biased region" description="Basic and acidic residues" evidence="1">
    <location>
        <begin position="1"/>
        <end position="25"/>
    </location>
</feature>